<dbReference type="Proteomes" id="UP000551501">
    <property type="component" value="Unassembled WGS sequence"/>
</dbReference>
<dbReference type="SUPFAM" id="SSF52096">
    <property type="entry name" value="ClpP/crotonase"/>
    <property type="match status" value="2"/>
</dbReference>
<organism evidence="1 2">
    <name type="scientific">Gordonia humi</name>
    <dbReference type="NCBI Taxonomy" id="686429"/>
    <lineage>
        <taxon>Bacteria</taxon>
        <taxon>Bacillati</taxon>
        <taxon>Actinomycetota</taxon>
        <taxon>Actinomycetes</taxon>
        <taxon>Mycobacteriales</taxon>
        <taxon>Gordoniaceae</taxon>
        <taxon>Gordonia</taxon>
    </lineage>
</organism>
<dbReference type="Pfam" id="PF00378">
    <property type="entry name" value="ECH_1"/>
    <property type="match status" value="1"/>
</dbReference>
<dbReference type="EC" id="4.1.2.44" evidence="1"/>
<dbReference type="InterPro" id="IPR029045">
    <property type="entry name" value="ClpP/crotonase-like_dom_sf"/>
</dbReference>
<dbReference type="NCBIfam" id="TIGR03222">
    <property type="entry name" value="benzo_boxC"/>
    <property type="match status" value="1"/>
</dbReference>
<evidence type="ECO:0000313" key="2">
    <source>
        <dbReference type="Proteomes" id="UP000551501"/>
    </source>
</evidence>
<evidence type="ECO:0000313" key="1">
    <source>
        <dbReference type="EMBL" id="MBB4135465.1"/>
    </source>
</evidence>
<dbReference type="EMBL" id="JACIFP010000001">
    <property type="protein sequence ID" value="MBB4135465.1"/>
    <property type="molecule type" value="Genomic_DNA"/>
</dbReference>
<dbReference type="InterPro" id="IPR017633">
    <property type="entry name" value="Benz-CoA_dihydrodiol_lyase"/>
</dbReference>
<dbReference type="InterPro" id="IPR001753">
    <property type="entry name" value="Enoyl-CoA_hydra/iso"/>
</dbReference>
<dbReference type="GO" id="GO:0016829">
    <property type="term" value="F:lyase activity"/>
    <property type="evidence" value="ECO:0007669"/>
    <property type="project" value="UniProtKB-KW"/>
</dbReference>
<reference evidence="1 2" key="1">
    <citation type="submission" date="2020-08" db="EMBL/GenBank/DDBJ databases">
        <title>Sequencing the genomes of 1000 actinobacteria strains.</title>
        <authorList>
            <person name="Klenk H.-P."/>
        </authorList>
    </citation>
    <scope>NUCLEOTIDE SEQUENCE [LARGE SCALE GENOMIC DNA]</scope>
    <source>
        <strain evidence="1 2">DSM 45298</strain>
    </source>
</reference>
<accession>A0A840ERJ9</accession>
<gene>
    <name evidence="1" type="ORF">BKA16_002017</name>
</gene>
<keyword evidence="1" id="KW-0456">Lyase</keyword>
<dbReference type="PANTHER" id="PTHR11941:SF54">
    <property type="entry name" value="ENOYL-COA HYDRATASE, MITOCHONDRIAL"/>
    <property type="match status" value="1"/>
</dbReference>
<dbReference type="GO" id="GO:0006635">
    <property type="term" value="P:fatty acid beta-oxidation"/>
    <property type="evidence" value="ECO:0007669"/>
    <property type="project" value="TreeGrafter"/>
</dbReference>
<proteinExistence type="predicted"/>
<dbReference type="PANTHER" id="PTHR11941">
    <property type="entry name" value="ENOYL-COA HYDRATASE-RELATED"/>
    <property type="match status" value="1"/>
</dbReference>
<dbReference type="RefSeq" id="WP_183370507.1">
    <property type="nucleotide sequence ID" value="NZ_BAABHL010000065.1"/>
</dbReference>
<name>A0A840ERJ9_9ACTN</name>
<keyword evidence="2" id="KW-1185">Reference proteome</keyword>
<dbReference type="Gene3D" id="3.90.226.10">
    <property type="entry name" value="2-enoyl-CoA Hydratase, Chain A, domain 1"/>
    <property type="match status" value="2"/>
</dbReference>
<protein>
    <submittedName>
        <fullName evidence="1">Benzoyl-CoA-dihydrodiol lyase</fullName>
        <ecNumber evidence="1">4.1.2.44</ecNumber>
    </submittedName>
</protein>
<sequence>MTVLDEPTTDHATPPVVDFIVDPTEYKHYTVAIDGDVATVTLKVDEDGGLVPGYQLKMNSYDLGVDIELYDITQRLRFEHPEVKAVVLTGGLERMFCAGANIRMLAQSPHSWKVNFCKFTNETRNGIEDSTENSGQTWIAALNGTAAGGGYEVALACDEIILVDDNSSTVSLPEVPLLGVLPGTGGLTRVVDKRHVRKDRADMFATKSEGYRGDTAVQWGFIDSTVPRNAFDEHVAARAAARAEGSHRPGGKGVELTPLDRRIGDTEISYPHVSATLDRAGRKVEITVSAPTDDPPADAAAALEQGVDYWPLAVTRELDDLILHLRTNENDLGTWVLRVTGDAEKALAYDAQVLAGDDWFIREIRNYYKRVMKRLDVTSRSLIAVIEPGSAFVGLLAEIALAADRQYMLEGVYEDIDPDAAPATIQLTASNDGPYPMGNGLTRVQSRFWGRDDDLEAARATIGTALDSAAADAAGLVTVALDDIDFADELRIVLQERAALSPDALTGMEANHRFVGPETMETKIFGRLTAWQNWIFIRPNASGPDGALRRYGSGQRGEYDFGRV</sequence>
<dbReference type="AlphaFoldDB" id="A0A840ERJ9"/>
<dbReference type="CDD" id="cd06558">
    <property type="entry name" value="crotonase-like"/>
    <property type="match status" value="1"/>
</dbReference>
<comment type="caution">
    <text evidence="1">The sequence shown here is derived from an EMBL/GenBank/DDBJ whole genome shotgun (WGS) entry which is preliminary data.</text>
</comment>